<name>A0A2T4KIG7_9STAP</name>
<feature type="compositionally biased region" description="Basic and acidic residues" evidence="10">
    <location>
        <begin position="585"/>
        <end position="609"/>
    </location>
</feature>
<evidence type="ECO:0000256" key="11">
    <source>
        <dbReference type="SAM" id="Phobius"/>
    </source>
</evidence>
<dbReference type="GO" id="GO:0005886">
    <property type="term" value="C:plasma membrane"/>
    <property type="evidence" value="ECO:0007669"/>
    <property type="project" value="UniProtKB-SubCell"/>
</dbReference>
<feature type="domain" description="Cation/H+ exchanger transmembrane" evidence="12">
    <location>
        <begin position="13"/>
        <end position="421"/>
    </location>
</feature>
<keyword evidence="5 11" id="KW-1133">Transmembrane helix</keyword>
<dbReference type="GO" id="GO:0051453">
    <property type="term" value="P:regulation of intracellular pH"/>
    <property type="evidence" value="ECO:0007669"/>
    <property type="project" value="TreeGrafter"/>
</dbReference>
<keyword evidence="3" id="KW-1003">Cell membrane</keyword>
<dbReference type="PANTHER" id="PTHR10110:SF86">
    <property type="entry name" value="SODIUM_HYDROGEN EXCHANGER 7"/>
    <property type="match status" value="1"/>
</dbReference>
<feature type="transmembrane region" description="Helical" evidence="11">
    <location>
        <begin position="278"/>
        <end position="298"/>
    </location>
</feature>
<organism evidence="13 14">
    <name type="scientific">Staphylococcus devriesei</name>
    <dbReference type="NCBI Taxonomy" id="586733"/>
    <lineage>
        <taxon>Bacteria</taxon>
        <taxon>Bacillati</taxon>
        <taxon>Bacillota</taxon>
        <taxon>Bacilli</taxon>
        <taxon>Bacillales</taxon>
        <taxon>Staphylococcaceae</taxon>
        <taxon>Staphylococcus</taxon>
    </lineage>
</organism>
<evidence type="ECO:0000313" key="13">
    <source>
        <dbReference type="EMBL" id="PTE73771.1"/>
    </source>
</evidence>
<feature type="transmembrane region" description="Helical" evidence="11">
    <location>
        <begin position="362"/>
        <end position="387"/>
    </location>
</feature>
<dbReference type="GO" id="GO:0098719">
    <property type="term" value="P:sodium ion import across plasma membrane"/>
    <property type="evidence" value="ECO:0007669"/>
    <property type="project" value="TreeGrafter"/>
</dbReference>
<protein>
    <submittedName>
        <fullName evidence="13">Sodium:proton antiporter</fullName>
    </submittedName>
</protein>
<keyword evidence="7" id="KW-0406">Ion transport</keyword>
<evidence type="ECO:0000256" key="9">
    <source>
        <dbReference type="ARBA" id="ARBA00023201"/>
    </source>
</evidence>
<accession>A0A2T4KIG7</accession>
<feature type="transmembrane region" description="Helical" evidence="11">
    <location>
        <begin position="6"/>
        <end position="24"/>
    </location>
</feature>
<dbReference type="RefSeq" id="WP_107505895.1">
    <property type="nucleotide sequence ID" value="NZ_PYZL01000019.1"/>
</dbReference>
<evidence type="ECO:0000256" key="10">
    <source>
        <dbReference type="SAM" id="MobiDB-lite"/>
    </source>
</evidence>
<dbReference type="Pfam" id="PF00999">
    <property type="entry name" value="Na_H_Exchanger"/>
    <property type="match status" value="1"/>
</dbReference>
<feature type="transmembrane region" description="Helical" evidence="11">
    <location>
        <begin position="84"/>
        <end position="107"/>
    </location>
</feature>
<sequence>MELLEAFLLFIFAVIISSIIYNRFPVVPTAFIQIALGVCLFILPIPIHFEFESEVFMMAVIAPLLFVEGTHVSRTKLLEYRKPVILMAMGLVFTTVIGVGFFIHWIWPNLPMPAAFAIAAILCPTDAVAVSAITKGKLLPKGSMSILEGESLLNDAAGIISFKIAVTALVTGSFSAFDAIGQFVISTILGILVGAIIGALVVSLRVYLTANKGLKDGNTLTFIQLLTPFAIYFVAEEFHASGIIAVVVAGLIHGLERDRLIRAQTEIQMNYNQIWNTLSYALNGFVFVVLGYIVPEVFMEIVRDEPQNVLFLVTTALLIALAIYIFRFIWVYLWFKDFYYPKNMQSYLDDEEDTGPPNRKHYAFIMTMCGIHGTISLSMALTLPFMMNNNQEFIYRNDLLFIASLMVLISLILAQIVLPFITPSEQTSNFKGMSYQAAKIFMVQNVLDAFKNKMKENTSVDYRPILNQYFNELSFLINMEPDNKNTKELRRLQEIAEDEETETLERLIQKGRITKKDLTDYRNVMELSQSYREMSLLKKITRFFRLLFLRFKARKDSRKEAHQAHKKELAFIKEEQRATSQQYRDNAREKHEEYKQERQNLKETRQTQREEFKNSFNKVQQIMRVVNHNIIMKMRDEQNSSNILEVSLIINQYHNLSRTIRQNQTRKQQREQNKEVYELTTQQEQDVKLEALYIQRKFLDELISRNKLTNEVATQLRENINYNEIVLAHEANH</sequence>
<dbReference type="AlphaFoldDB" id="A0A2T4KIG7"/>
<dbReference type="InterPro" id="IPR018422">
    <property type="entry name" value="Cation/H_exchanger_CPA1"/>
</dbReference>
<evidence type="ECO:0000256" key="6">
    <source>
        <dbReference type="ARBA" id="ARBA00023053"/>
    </source>
</evidence>
<evidence type="ECO:0000256" key="3">
    <source>
        <dbReference type="ARBA" id="ARBA00022475"/>
    </source>
</evidence>
<dbReference type="Gene3D" id="6.10.140.1330">
    <property type="match status" value="1"/>
</dbReference>
<feature type="transmembrane region" description="Helical" evidence="11">
    <location>
        <begin position="155"/>
        <end position="177"/>
    </location>
</feature>
<dbReference type="GO" id="GO:0015386">
    <property type="term" value="F:potassium:proton antiporter activity"/>
    <property type="evidence" value="ECO:0007669"/>
    <property type="project" value="TreeGrafter"/>
</dbReference>
<comment type="subcellular location">
    <subcellularLocation>
        <location evidence="1">Cell membrane</location>
        <topology evidence="1">Multi-pass membrane protein</topology>
    </subcellularLocation>
</comment>
<feature type="transmembrane region" description="Helical" evidence="11">
    <location>
        <begin position="55"/>
        <end position="72"/>
    </location>
</feature>
<keyword evidence="9" id="KW-0739">Sodium transport</keyword>
<feature type="transmembrane region" description="Helical" evidence="11">
    <location>
        <begin position="31"/>
        <end position="49"/>
    </location>
</feature>
<dbReference type="InterPro" id="IPR006153">
    <property type="entry name" value="Cation/H_exchanger_TM"/>
</dbReference>
<feature type="region of interest" description="Disordered" evidence="10">
    <location>
        <begin position="573"/>
        <end position="609"/>
    </location>
</feature>
<evidence type="ECO:0000256" key="5">
    <source>
        <dbReference type="ARBA" id="ARBA00022989"/>
    </source>
</evidence>
<dbReference type="PANTHER" id="PTHR10110">
    <property type="entry name" value="SODIUM/HYDROGEN EXCHANGER"/>
    <property type="match status" value="1"/>
</dbReference>
<dbReference type="GO" id="GO:0015385">
    <property type="term" value="F:sodium:proton antiporter activity"/>
    <property type="evidence" value="ECO:0007669"/>
    <property type="project" value="InterPro"/>
</dbReference>
<evidence type="ECO:0000256" key="1">
    <source>
        <dbReference type="ARBA" id="ARBA00004651"/>
    </source>
</evidence>
<evidence type="ECO:0000256" key="7">
    <source>
        <dbReference type="ARBA" id="ARBA00023065"/>
    </source>
</evidence>
<evidence type="ECO:0000256" key="4">
    <source>
        <dbReference type="ARBA" id="ARBA00022692"/>
    </source>
</evidence>
<evidence type="ECO:0000256" key="8">
    <source>
        <dbReference type="ARBA" id="ARBA00023136"/>
    </source>
</evidence>
<dbReference type="Proteomes" id="UP000242547">
    <property type="component" value="Unassembled WGS sequence"/>
</dbReference>
<evidence type="ECO:0000259" key="12">
    <source>
        <dbReference type="Pfam" id="PF00999"/>
    </source>
</evidence>
<feature type="transmembrane region" description="Helical" evidence="11">
    <location>
        <begin position="399"/>
        <end position="421"/>
    </location>
</feature>
<keyword evidence="2" id="KW-0813">Transport</keyword>
<feature type="transmembrane region" description="Helical" evidence="11">
    <location>
        <begin position="183"/>
        <end position="208"/>
    </location>
</feature>
<dbReference type="EMBL" id="PYZL01000019">
    <property type="protein sequence ID" value="PTE73771.1"/>
    <property type="molecule type" value="Genomic_DNA"/>
</dbReference>
<keyword evidence="6" id="KW-0915">Sodium</keyword>
<evidence type="ECO:0000256" key="2">
    <source>
        <dbReference type="ARBA" id="ARBA00022448"/>
    </source>
</evidence>
<keyword evidence="4 11" id="KW-0812">Transmembrane</keyword>
<proteinExistence type="predicted"/>
<keyword evidence="8 11" id="KW-0472">Membrane</keyword>
<gene>
    <name evidence="13" type="ORF">BUY44_04510</name>
</gene>
<evidence type="ECO:0000313" key="14">
    <source>
        <dbReference type="Proteomes" id="UP000242547"/>
    </source>
</evidence>
<feature type="transmembrane region" description="Helical" evidence="11">
    <location>
        <begin position="229"/>
        <end position="252"/>
    </location>
</feature>
<comment type="caution">
    <text evidence="13">The sequence shown here is derived from an EMBL/GenBank/DDBJ whole genome shotgun (WGS) entry which is preliminary data.</text>
</comment>
<feature type="transmembrane region" description="Helical" evidence="11">
    <location>
        <begin position="310"/>
        <end position="335"/>
    </location>
</feature>
<feature type="transmembrane region" description="Helical" evidence="11">
    <location>
        <begin position="113"/>
        <end position="134"/>
    </location>
</feature>
<reference evidence="13 14" key="1">
    <citation type="journal article" date="2016" name="Front. Microbiol.">
        <title>Comprehensive Phylogenetic Analysis of Bovine Non-aureus Staphylococci Species Based on Whole-Genome Sequencing.</title>
        <authorList>
            <person name="Naushad S."/>
            <person name="Barkema H.W."/>
            <person name="Luby C."/>
            <person name="Condas L.A."/>
            <person name="Nobrega D.B."/>
            <person name="Carson D.A."/>
            <person name="De Buck J."/>
        </authorList>
    </citation>
    <scope>NUCLEOTIDE SEQUENCE [LARGE SCALE GENOMIC DNA]</scope>
    <source>
        <strain evidence="13 14">SNUC 761</strain>
    </source>
</reference>